<dbReference type="Gene3D" id="1.20.1600.10">
    <property type="entry name" value="Outer membrane efflux proteins (OEP)"/>
    <property type="match status" value="1"/>
</dbReference>
<dbReference type="AlphaFoldDB" id="A0AAN1BHE4"/>
<dbReference type="EMBL" id="CP020906">
    <property type="protein sequence ID" value="ARQ11343.1"/>
    <property type="molecule type" value="Genomic_DNA"/>
</dbReference>
<organism evidence="1 2">
    <name type="scientific">Rhizobium etli</name>
    <dbReference type="NCBI Taxonomy" id="29449"/>
    <lineage>
        <taxon>Bacteria</taxon>
        <taxon>Pseudomonadati</taxon>
        <taxon>Pseudomonadota</taxon>
        <taxon>Alphaproteobacteria</taxon>
        <taxon>Hyphomicrobiales</taxon>
        <taxon>Rhizobiaceae</taxon>
        <taxon>Rhizobium/Agrobacterium group</taxon>
        <taxon>Rhizobium</taxon>
    </lineage>
</organism>
<accession>A0AAN1BHE4</accession>
<dbReference type="SUPFAM" id="SSF56954">
    <property type="entry name" value="Outer membrane efflux proteins (OEP)"/>
    <property type="match status" value="1"/>
</dbReference>
<sequence>MQETLALSIASYKDGQSPLLDVLGAQRSVATAQASLARAVQQTAKDHVVPNLARGCGYIVDAAIRPTSYEH</sequence>
<dbReference type="Proteomes" id="UP000194159">
    <property type="component" value="Chromosome"/>
</dbReference>
<protein>
    <submittedName>
        <fullName evidence="1">Uncharacterized protein</fullName>
    </submittedName>
</protein>
<name>A0AAN1BHE4_RHIET</name>
<gene>
    <name evidence="1" type="ORF">NXC12_CH03360</name>
</gene>
<evidence type="ECO:0000313" key="2">
    <source>
        <dbReference type="Proteomes" id="UP000194159"/>
    </source>
</evidence>
<evidence type="ECO:0000313" key="1">
    <source>
        <dbReference type="EMBL" id="ARQ11343.1"/>
    </source>
</evidence>
<proteinExistence type="predicted"/>
<reference evidence="1 2" key="1">
    <citation type="submission" date="2017-04" db="EMBL/GenBank/DDBJ databases">
        <title>Complete genome sequences of Rhizobium genomic linages associated to common bean (phaseolus vulgaris).</title>
        <authorList>
            <person name="Santamaria R.I."/>
            <person name="Bustos P."/>
            <person name="Perez-Carrascal O."/>
            <person name="Martinez-Flores I."/>
            <person name="Juarez S."/>
            <person name="Lozano L."/>
            <person name="Miranda F."/>
            <person name="Vinuesa P."/>
            <person name="Martinez-Romero E."/>
            <person name="Cevallos M.A."/>
            <person name="Romero D."/>
            <person name="Davila G."/>
            <person name="Gonzalez V."/>
        </authorList>
    </citation>
    <scope>NUCLEOTIDE SEQUENCE [LARGE SCALE GENOMIC DNA]</scope>
    <source>
        <strain evidence="1 2">NXC12</strain>
    </source>
</reference>